<dbReference type="STRING" id="1217721.HY57_08195"/>
<dbReference type="PANTHER" id="PTHR45947:SF3">
    <property type="entry name" value="SULFOQUINOVOSYL TRANSFERASE SQD2"/>
    <property type="match status" value="1"/>
</dbReference>
<dbReference type="Proteomes" id="UP000027987">
    <property type="component" value="Chromosome"/>
</dbReference>
<dbReference type="EMBL" id="CP008884">
    <property type="protein sequence ID" value="AIF47259.1"/>
    <property type="molecule type" value="Genomic_DNA"/>
</dbReference>
<dbReference type="GO" id="GO:0016757">
    <property type="term" value="F:glycosyltransferase activity"/>
    <property type="evidence" value="ECO:0007669"/>
    <property type="project" value="TreeGrafter"/>
</dbReference>
<evidence type="ECO:0008006" key="3">
    <source>
        <dbReference type="Google" id="ProtNLM"/>
    </source>
</evidence>
<dbReference type="HOGENOM" id="CLU_854525_0_0_6"/>
<dbReference type="RefSeq" id="WP_019467321.1">
    <property type="nucleotide sequence ID" value="NZ_CP008884.1"/>
</dbReference>
<dbReference type="PANTHER" id="PTHR45947">
    <property type="entry name" value="SULFOQUINOVOSYL TRANSFERASE SQD2"/>
    <property type="match status" value="1"/>
</dbReference>
<dbReference type="Gene3D" id="3.40.50.2000">
    <property type="entry name" value="Glycogen Phosphorylase B"/>
    <property type="match status" value="1"/>
</dbReference>
<evidence type="ECO:0000313" key="1">
    <source>
        <dbReference type="EMBL" id="AIF47259.1"/>
    </source>
</evidence>
<name>A0A075JZC7_9GAMM</name>
<dbReference type="AlphaFoldDB" id="A0A075JZC7"/>
<reference evidence="1 2" key="1">
    <citation type="submission" date="2014-07" db="EMBL/GenBank/DDBJ databases">
        <title>Complete Genome Sequence of Dyella japonica Strain A8 Isolated from Malaysian Tropical Soil.</title>
        <authorList>
            <person name="Hui R.K.H."/>
            <person name="Chen J.-W."/>
            <person name="Chan K.-G."/>
            <person name="Leung F.C.C."/>
        </authorList>
    </citation>
    <scope>NUCLEOTIDE SEQUENCE [LARGE SCALE GENOMIC DNA]</scope>
    <source>
        <strain evidence="1 2">A8</strain>
    </source>
</reference>
<gene>
    <name evidence="1" type="ORF">HY57_08195</name>
</gene>
<evidence type="ECO:0000313" key="2">
    <source>
        <dbReference type="Proteomes" id="UP000027987"/>
    </source>
</evidence>
<keyword evidence="2" id="KW-1185">Reference proteome</keyword>
<accession>A0A075JZC7</accession>
<proteinExistence type="predicted"/>
<dbReference type="SUPFAM" id="SSF53756">
    <property type="entry name" value="UDP-Glycosyltransferase/glycogen phosphorylase"/>
    <property type="match status" value="1"/>
</dbReference>
<sequence>MQAVVAMAGYSLDYLSHGYKGDYYPRATAHALLPELLPDSDITVASVWESAALVAKYGKGKKAYFCQHYEPLFFDNPVDSSDAEATYSYGLTLIANSSWLQSRLNQRLRATGAPSDTVHLATNAIDPDNFNSAPGNRSQMQENARALRIISYGGRDAKWKGFLEMAMAVRAARALLPDVNLQWSVYGTSLLPPDNPITPYIALGLLDQNSLAAAYRQNDVLLSASWYESFPLFPIEAMASGLAVITTAYGTEDYAVDGENCLIVEPKNIDSITQAIVRLARDRLLLTRLASSAMEVGGVHNWRQAGSRMEEVLRSIAFPSSAQVA</sequence>
<organism evidence="1 2">
    <name type="scientific">Dyella japonica A8</name>
    <dbReference type="NCBI Taxonomy" id="1217721"/>
    <lineage>
        <taxon>Bacteria</taxon>
        <taxon>Pseudomonadati</taxon>
        <taxon>Pseudomonadota</taxon>
        <taxon>Gammaproteobacteria</taxon>
        <taxon>Lysobacterales</taxon>
        <taxon>Rhodanobacteraceae</taxon>
        <taxon>Dyella</taxon>
    </lineage>
</organism>
<dbReference type="PATRIC" id="fig|1217721.7.peg.1700"/>
<dbReference type="Pfam" id="PF13692">
    <property type="entry name" value="Glyco_trans_1_4"/>
    <property type="match status" value="1"/>
</dbReference>
<dbReference type="KEGG" id="dja:HY57_08195"/>
<protein>
    <recommendedName>
        <fullName evidence="3">Glycosyl transferase family 1 domain-containing protein</fullName>
    </recommendedName>
</protein>
<dbReference type="Gene3D" id="3.40.50.11090">
    <property type="match status" value="1"/>
</dbReference>
<dbReference type="CDD" id="cd03801">
    <property type="entry name" value="GT4_PimA-like"/>
    <property type="match status" value="1"/>
</dbReference>
<dbReference type="InterPro" id="IPR050194">
    <property type="entry name" value="Glycosyltransferase_grp1"/>
</dbReference>